<gene>
    <name evidence="3" type="ORF">ACS04_00590</name>
</gene>
<name>A0A0J6XZN5_9ACTN</name>
<evidence type="ECO:0000313" key="4">
    <source>
        <dbReference type="Proteomes" id="UP000035932"/>
    </source>
</evidence>
<dbReference type="GO" id="GO:0004674">
    <property type="term" value="F:protein serine/threonine kinase activity"/>
    <property type="evidence" value="ECO:0007669"/>
    <property type="project" value="UniProtKB-KW"/>
</dbReference>
<keyword evidence="1" id="KW-0418">Kinase</keyword>
<dbReference type="AlphaFoldDB" id="A0A0J6XZN5"/>
<evidence type="ECO:0000259" key="2">
    <source>
        <dbReference type="Pfam" id="PF13581"/>
    </source>
</evidence>
<dbReference type="InterPro" id="IPR003594">
    <property type="entry name" value="HATPase_dom"/>
</dbReference>
<dbReference type="CDD" id="cd16936">
    <property type="entry name" value="HATPase_RsbW-like"/>
    <property type="match status" value="1"/>
</dbReference>
<dbReference type="OrthoDB" id="3473697at2"/>
<feature type="domain" description="Histidine kinase/HSP90-like ATPase" evidence="2">
    <location>
        <begin position="13"/>
        <end position="126"/>
    </location>
</feature>
<dbReference type="PANTHER" id="PTHR35526">
    <property type="entry name" value="ANTI-SIGMA-F FACTOR RSBW-RELATED"/>
    <property type="match status" value="1"/>
</dbReference>
<evidence type="ECO:0000313" key="3">
    <source>
        <dbReference type="EMBL" id="KMO99747.1"/>
    </source>
</evidence>
<accession>A0A0J6XZN5</accession>
<dbReference type="EMBL" id="LFML01000005">
    <property type="protein sequence ID" value="KMO99747.1"/>
    <property type="molecule type" value="Genomic_DNA"/>
</dbReference>
<dbReference type="PANTHER" id="PTHR35526:SF3">
    <property type="entry name" value="ANTI-SIGMA-F FACTOR RSBW"/>
    <property type="match status" value="1"/>
</dbReference>
<proteinExistence type="predicted"/>
<dbReference type="RefSeq" id="WP_048474442.1">
    <property type="nucleotide sequence ID" value="NZ_JBIRUD010000008.1"/>
</dbReference>
<dbReference type="PATRIC" id="fig|66430.4.peg.4791"/>
<protein>
    <recommendedName>
        <fullName evidence="2">Histidine kinase/HSP90-like ATPase domain-containing protein</fullName>
    </recommendedName>
</protein>
<sequence length="134" mass="14596">MNEPTRSDVRNYPPRQDSVPAARRRAAWLAVAWGLPQLASDAALLTSELTTNALLHGSLRDRYLRVEVQLTGAVLRIAVTDPKGERHPEPRAAADDEQYGRGLHIVGAVAQRWGAAQRTVGKTVWAELGVGGPR</sequence>
<dbReference type="Pfam" id="PF13581">
    <property type="entry name" value="HATPase_c_2"/>
    <property type="match status" value="1"/>
</dbReference>
<dbReference type="STRING" id="66430.ACS04_00590"/>
<organism evidence="3 4">
    <name type="scientific">Streptomyces roseus</name>
    <dbReference type="NCBI Taxonomy" id="66430"/>
    <lineage>
        <taxon>Bacteria</taxon>
        <taxon>Bacillati</taxon>
        <taxon>Actinomycetota</taxon>
        <taxon>Actinomycetes</taxon>
        <taxon>Kitasatosporales</taxon>
        <taxon>Streptomycetaceae</taxon>
        <taxon>Streptomyces</taxon>
    </lineage>
</organism>
<reference evidence="3 4" key="1">
    <citation type="submission" date="2015-06" db="EMBL/GenBank/DDBJ databases">
        <title>Recapitulation of the evolution of biosynthetic gene clusters reveals hidden chemical diversity on bacterial genomes.</title>
        <authorList>
            <person name="Cruz-Morales P."/>
            <person name="Martinez-Guerrero C."/>
            <person name="Morales-Escalante M.A."/>
            <person name="Yanez-Guerra L.A."/>
            <person name="Kopp J.F."/>
            <person name="Feldmann J."/>
            <person name="Ramos-Aboites H.E."/>
            <person name="Barona-Gomez F."/>
        </authorList>
    </citation>
    <scope>NUCLEOTIDE SEQUENCE [LARGE SCALE GENOMIC DNA]</scope>
    <source>
        <strain evidence="3 4">ATCC 31245</strain>
    </source>
</reference>
<dbReference type="Proteomes" id="UP000035932">
    <property type="component" value="Unassembled WGS sequence"/>
</dbReference>
<dbReference type="InterPro" id="IPR050267">
    <property type="entry name" value="Anti-sigma-factor_SerPK"/>
</dbReference>
<dbReference type="SUPFAM" id="SSF55874">
    <property type="entry name" value="ATPase domain of HSP90 chaperone/DNA topoisomerase II/histidine kinase"/>
    <property type="match status" value="1"/>
</dbReference>
<dbReference type="Gene3D" id="3.30.565.10">
    <property type="entry name" value="Histidine kinase-like ATPase, C-terminal domain"/>
    <property type="match status" value="1"/>
</dbReference>
<keyword evidence="1" id="KW-0808">Transferase</keyword>
<evidence type="ECO:0000256" key="1">
    <source>
        <dbReference type="ARBA" id="ARBA00022527"/>
    </source>
</evidence>
<keyword evidence="4" id="KW-1185">Reference proteome</keyword>
<dbReference type="InterPro" id="IPR036890">
    <property type="entry name" value="HATPase_C_sf"/>
</dbReference>
<keyword evidence="1" id="KW-0723">Serine/threonine-protein kinase</keyword>
<comment type="caution">
    <text evidence="3">The sequence shown here is derived from an EMBL/GenBank/DDBJ whole genome shotgun (WGS) entry which is preliminary data.</text>
</comment>